<feature type="coiled-coil region" evidence="8">
    <location>
        <begin position="1413"/>
        <end position="1447"/>
    </location>
</feature>
<feature type="coiled-coil region" evidence="8">
    <location>
        <begin position="856"/>
        <end position="890"/>
    </location>
</feature>
<evidence type="ECO:0000256" key="4">
    <source>
        <dbReference type="ARBA" id="ARBA00022794"/>
    </source>
</evidence>
<feature type="coiled-coil region" evidence="8">
    <location>
        <begin position="925"/>
        <end position="966"/>
    </location>
</feature>
<dbReference type="GO" id="GO:1905515">
    <property type="term" value="P:non-motile cilium assembly"/>
    <property type="evidence" value="ECO:0007669"/>
    <property type="project" value="EnsemblMetazoa"/>
</dbReference>
<dbReference type="Proteomes" id="UP000007801">
    <property type="component" value="Unassembled WGS sequence"/>
</dbReference>
<evidence type="ECO:0000256" key="2">
    <source>
        <dbReference type="ARBA" id="ARBA00004300"/>
    </source>
</evidence>
<protein>
    <recommendedName>
        <fullName evidence="12">Centrosomal protein cep290</fullName>
    </recommendedName>
</protein>
<evidence type="ECO:0000256" key="3">
    <source>
        <dbReference type="ARBA" id="ARBA00022490"/>
    </source>
</evidence>
<feature type="compositionally biased region" description="Basic and acidic residues" evidence="9">
    <location>
        <begin position="1220"/>
        <end position="1241"/>
    </location>
</feature>
<dbReference type="GO" id="GO:0061824">
    <property type="term" value="P:cytosolic ciliogenesis"/>
    <property type="evidence" value="ECO:0007669"/>
    <property type="project" value="EnsemblMetazoa"/>
</dbReference>
<dbReference type="CTD" id="80184"/>
<feature type="compositionally biased region" description="Basic and acidic residues" evidence="9">
    <location>
        <begin position="1342"/>
        <end position="1354"/>
    </location>
</feature>
<feature type="region of interest" description="Disordered" evidence="9">
    <location>
        <begin position="63"/>
        <end position="85"/>
    </location>
</feature>
<feature type="coiled-coil region" evidence="8">
    <location>
        <begin position="770"/>
        <end position="797"/>
    </location>
</feature>
<evidence type="ECO:0000256" key="8">
    <source>
        <dbReference type="SAM" id="Coils"/>
    </source>
</evidence>
<feature type="coiled-coil region" evidence="8">
    <location>
        <begin position="1509"/>
        <end position="1662"/>
    </location>
</feature>
<dbReference type="PhylomeDB" id="B3M5E8"/>
<feature type="region of interest" description="Disordered" evidence="9">
    <location>
        <begin position="1873"/>
        <end position="1896"/>
    </location>
</feature>
<dbReference type="eggNOG" id="ENOG502QPTZ">
    <property type="taxonomic scope" value="Eukaryota"/>
</dbReference>
<feature type="compositionally biased region" description="Polar residues" evidence="9">
    <location>
        <begin position="1164"/>
        <end position="1193"/>
    </location>
</feature>
<dbReference type="GO" id="GO:0061822">
    <property type="term" value="C:ciliary cap"/>
    <property type="evidence" value="ECO:0007669"/>
    <property type="project" value="EnsemblMetazoa"/>
</dbReference>
<feature type="compositionally biased region" description="Low complexity" evidence="9">
    <location>
        <begin position="279"/>
        <end position="294"/>
    </location>
</feature>
<dbReference type="SMR" id="B3M5E8"/>
<keyword evidence="3" id="KW-0963">Cytoplasm</keyword>
<name>B3M5E8_DROAN</name>
<evidence type="ECO:0000256" key="7">
    <source>
        <dbReference type="ARBA" id="ARBA00023273"/>
    </source>
</evidence>
<keyword evidence="5 8" id="KW-0175">Coiled coil</keyword>
<feature type="compositionally biased region" description="Acidic residues" evidence="9">
    <location>
        <begin position="1365"/>
        <end position="1377"/>
    </location>
</feature>
<dbReference type="GO" id="GO:0034451">
    <property type="term" value="C:centriolar satellite"/>
    <property type="evidence" value="ECO:0007669"/>
    <property type="project" value="TreeGrafter"/>
</dbReference>
<comment type="subcellular location">
    <subcellularLocation>
        <location evidence="1">Cytoplasm</location>
        <location evidence="1">Cytoskeleton</location>
        <location evidence="1">Cilium basal body</location>
    </subcellularLocation>
    <subcellularLocation>
        <location evidence="2">Cytoplasm</location>
        <location evidence="2">Cytoskeleton</location>
        <location evidence="2">Microtubule organizing center</location>
        <location evidence="2">Centrosome</location>
    </subcellularLocation>
</comment>
<evidence type="ECO:0000256" key="5">
    <source>
        <dbReference type="ARBA" id="ARBA00023054"/>
    </source>
</evidence>
<dbReference type="InterPro" id="IPR026201">
    <property type="entry name" value="Cep290"/>
</dbReference>
<evidence type="ECO:0000256" key="1">
    <source>
        <dbReference type="ARBA" id="ARBA00004120"/>
    </source>
</evidence>
<feature type="region of interest" description="Disordered" evidence="9">
    <location>
        <begin position="1148"/>
        <end position="1246"/>
    </location>
</feature>
<feature type="compositionally biased region" description="Basic and acidic residues" evidence="9">
    <location>
        <begin position="1394"/>
        <end position="1404"/>
    </location>
</feature>
<feature type="region of interest" description="Disordered" evidence="9">
    <location>
        <begin position="1319"/>
        <end position="1404"/>
    </location>
</feature>
<dbReference type="PANTHER" id="PTHR18879:SF20">
    <property type="entry name" value="CENTROSOMAL PROTEIN OF 290 KDA"/>
    <property type="match status" value="1"/>
</dbReference>
<dbReference type="GO" id="GO:1905349">
    <property type="term" value="P:ciliary transition zone assembly"/>
    <property type="evidence" value="ECO:0007669"/>
    <property type="project" value="EnsemblMetazoa"/>
</dbReference>
<gene>
    <name evidence="10" type="primary">Dana\GF24413</name>
    <name evidence="10" type="synonym">dana_GLEANR_9136</name>
    <name evidence="10" type="ORF">GF24413</name>
</gene>
<feature type="coiled-coil region" evidence="8">
    <location>
        <begin position="1070"/>
        <end position="1097"/>
    </location>
</feature>
<organism evidence="10 11">
    <name type="scientific">Drosophila ananassae</name>
    <name type="common">Fruit fly</name>
    <dbReference type="NCBI Taxonomy" id="7217"/>
    <lineage>
        <taxon>Eukaryota</taxon>
        <taxon>Metazoa</taxon>
        <taxon>Ecdysozoa</taxon>
        <taxon>Arthropoda</taxon>
        <taxon>Hexapoda</taxon>
        <taxon>Insecta</taxon>
        <taxon>Pterygota</taxon>
        <taxon>Neoptera</taxon>
        <taxon>Endopterygota</taxon>
        <taxon>Diptera</taxon>
        <taxon>Brachycera</taxon>
        <taxon>Muscomorpha</taxon>
        <taxon>Ephydroidea</taxon>
        <taxon>Drosophilidae</taxon>
        <taxon>Drosophila</taxon>
        <taxon>Sophophora</taxon>
    </lineage>
</organism>
<evidence type="ECO:0000313" key="10">
    <source>
        <dbReference type="EMBL" id="EDV39558.1"/>
    </source>
</evidence>
<feature type="coiled-coil region" evidence="8">
    <location>
        <begin position="706"/>
        <end position="744"/>
    </location>
</feature>
<evidence type="ECO:0000313" key="11">
    <source>
        <dbReference type="Proteomes" id="UP000007801"/>
    </source>
</evidence>
<dbReference type="OMA" id="RIEMQQR"/>
<dbReference type="GO" id="GO:0036064">
    <property type="term" value="C:ciliary basal body"/>
    <property type="evidence" value="ECO:0007669"/>
    <property type="project" value="EnsemblMetazoa"/>
</dbReference>
<dbReference type="GO" id="GO:0097711">
    <property type="term" value="P:ciliary basal body-plasma membrane docking"/>
    <property type="evidence" value="ECO:0007669"/>
    <property type="project" value="EnsemblMetazoa"/>
</dbReference>
<evidence type="ECO:0000256" key="6">
    <source>
        <dbReference type="ARBA" id="ARBA00023212"/>
    </source>
</evidence>
<feature type="region of interest" description="Disordered" evidence="9">
    <location>
        <begin position="651"/>
        <end position="678"/>
    </location>
</feature>
<dbReference type="OrthoDB" id="6351660at2759"/>
<feature type="compositionally biased region" description="Polar residues" evidence="9">
    <location>
        <begin position="1209"/>
        <end position="1219"/>
    </location>
</feature>
<evidence type="ECO:0000256" key="9">
    <source>
        <dbReference type="SAM" id="MobiDB-lite"/>
    </source>
</evidence>
<reference evidence="10 11" key="1">
    <citation type="journal article" date="2007" name="Nature">
        <title>Evolution of genes and genomes on the Drosophila phylogeny.</title>
        <authorList>
            <consortium name="Drosophila 12 Genomes Consortium"/>
            <person name="Clark A.G."/>
            <person name="Eisen M.B."/>
            <person name="Smith D.R."/>
            <person name="Bergman C.M."/>
            <person name="Oliver B."/>
            <person name="Markow T.A."/>
            <person name="Kaufman T.C."/>
            <person name="Kellis M."/>
            <person name="Gelbart W."/>
            <person name="Iyer V.N."/>
            <person name="Pollard D.A."/>
            <person name="Sackton T.B."/>
            <person name="Larracuente A.M."/>
            <person name="Singh N.D."/>
            <person name="Abad J.P."/>
            <person name="Abt D.N."/>
            <person name="Adryan B."/>
            <person name="Aguade M."/>
            <person name="Akashi H."/>
            <person name="Anderson W.W."/>
            <person name="Aquadro C.F."/>
            <person name="Ardell D.H."/>
            <person name="Arguello R."/>
            <person name="Artieri C.G."/>
            <person name="Barbash D.A."/>
            <person name="Barker D."/>
            <person name="Barsanti P."/>
            <person name="Batterham P."/>
            <person name="Batzoglou S."/>
            <person name="Begun D."/>
            <person name="Bhutkar A."/>
            <person name="Blanco E."/>
            <person name="Bosak S.A."/>
            <person name="Bradley R.K."/>
            <person name="Brand A.D."/>
            <person name="Brent M.R."/>
            <person name="Brooks A.N."/>
            <person name="Brown R.H."/>
            <person name="Butlin R.K."/>
            <person name="Caggese C."/>
            <person name="Calvi B.R."/>
            <person name="Bernardo de Carvalho A."/>
            <person name="Caspi A."/>
            <person name="Castrezana S."/>
            <person name="Celniker S.E."/>
            <person name="Chang J.L."/>
            <person name="Chapple C."/>
            <person name="Chatterji S."/>
            <person name="Chinwalla A."/>
            <person name="Civetta A."/>
            <person name="Clifton S.W."/>
            <person name="Comeron J.M."/>
            <person name="Costello J.C."/>
            <person name="Coyne J.A."/>
            <person name="Daub J."/>
            <person name="David R.G."/>
            <person name="Delcher A.L."/>
            <person name="Delehaunty K."/>
            <person name="Do C.B."/>
            <person name="Ebling H."/>
            <person name="Edwards K."/>
            <person name="Eickbush T."/>
            <person name="Evans J.D."/>
            <person name="Filipski A."/>
            <person name="Findeiss S."/>
            <person name="Freyhult E."/>
            <person name="Fulton L."/>
            <person name="Fulton R."/>
            <person name="Garcia A.C."/>
            <person name="Gardiner A."/>
            <person name="Garfield D.A."/>
            <person name="Garvin B.E."/>
            <person name="Gibson G."/>
            <person name="Gilbert D."/>
            <person name="Gnerre S."/>
            <person name="Godfrey J."/>
            <person name="Good R."/>
            <person name="Gotea V."/>
            <person name="Gravely B."/>
            <person name="Greenberg A.J."/>
            <person name="Griffiths-Jones S."/>
            <person name="Gross S."/>
            <person name="Guigo R."/>
            <person name="Gustafson E.A."/>
            <person name="Haerty W."/>
            <person name="Hahn M.W."/>
            <person name="Halligan D.L."/>
            <person name="Halpern A.L."/>
            <person name="Halter G.M."/>
            <person name="Han M.V."/>
            <person name="Heger A."/>
            <person name="Hillier L."/>
            <person name="Hinrichs A.S."/>
            <person name="Holmes I."/>
            <person name="Hoskins R.A."/>
            <person name="Hubisz M.J."/>
            <person name="Hultmark D."/>
            <person name="Huntley M.A."/>
            <person name="Jaffe D.B."/>
            <person name="Jagadeeshan S."/>
            <person name="Jeck W.R."/>
            <person name="Johnson J."/>
            <person name="Jones C.D."/>
            <person name="Jordan W.C."/>
            <person name="Karpen G.H."/>
            <person name="Kataoka E."/>
            <person name="Keightley P.D."/>
            <person name="Kheradpour P."/>
            <person name="Kirkness E.F."/>
            <person name="Koerich L.B."/>
            <person name="Kristiansen K."/>
            <person name="Kudrna D."/>
            <person name="Kulathinal R.J."/>
            <person name="Kumar S."/>
            <person name="Kwok R."/>
            <person name="Lander E."/>
            <person name="Langley C.H."/>
            <person name="Lapoint R."/>
            <person name="Lazzaro B.P."/>
            <person name="Lee S.J."/>
            <person name="Levesque L."/>
            <person name="Li R."/>
            <person name="Lin C.F."/>
            <person name="Lin M.F."/>
            <person name="Lindblad-Toh K."/>
            <person name="Llopart A."/>
            <person name="Long M."/>
            <person name="Low L."/>
            <person name="Lozovsky E."/>
            <person name="Lu J."/>
            <person name="Luo M."/>
            <person name="Machado C.A."/>
            <person name="Makalowski W."/>
            <person name="Marzo M."/>
            <person name="Matsuda M."/>
            <person name="Matzkin L."/>
            <person name="McAllister B."/>
            <person name="McBride C.S."/>
            <person name="McKernan B."/>
            <person name="McKernan K."/>
            <person name="Mendez-Lago M."/>
            <person name="Minx P."/>
            <person name="Mollenhauer M.U."/>
            <person name="Montooth K."/>
            <person name="Mount S.M."/>
            <person name="Mu X."/>
            <person name="Myers E."/>
            <person name="Negre B."/>
            <person name="Newfeld S."/>
            <person name="Nielsen R."/>
            <person name="Noor M.A."/>
            <person name="O'Grady P."/>
            <person name="Pachter L."/>
            <person name="Papaceit M."/>
            <person name="Parisi M.J."/>
            <person name="Parisi M."/>
            <person name="Parts L."/>
            <person name="Pedersen J.S."/>
            <person name="Pesole G."/>
            <person name="Phillippy A.M."/>
            <person name="Ponting C.P."/>
            <person name="Pop M."/>
            <person name="Porcelli D."/>
            <person name="Powell J.R."/>
            <person name="Prohaska S."/>
            <person name="Pruitt K."/>
            <person name="Puig M."/>
            <person name="Quesneville H."/>
            <person name="Ram K.R."/>
            <person name="Rand D."/>
            <person name="Rasmussen M.D."/>
            <person name="Reed L.K."/>
            <person name="Reenan R."/>
            <person name="Reily A."/>
            <person name="Remington K.A."/>
            <person name="Rieger T.T."/>
            <person name="Ritchie M.G."/>
            <person name="Robin C."/>
            <person name="Rogers Y.H."/>
            <person name="Rohde C."/>
            <person name="Rozas J."/>
            <person name="Rubenfield M.J."/>
            <person name="Ruiz A."/>
            <person name="Russo S."/>
            <person name="Salzberg S.L."/>
            <person name="Sanchez-Gracia A."/>
            <person name="Saranga D.J."/>
            <person name="Sato H."/>
            <person name="Schaeffer S.W."/>
            <person name="Schatz M.C."/>
            <person name="Schlenke T."/>
            <person name="Schwartz R."/>
            <person name="Segarra C."/>
            <person name="Singh R.S."/>
            <person name="Sirot L."/>
            <person name="Sirota M."/>
            <person name="Sisneros N.B."/>
            <person name="Smith C.D."/>
            <person name="Smith T.F."/>
            <person name="Spieth J."/>
            <person name="Stage D.E."/>
            <person name="Stark A."/>
            <person name="Stephan W."/>
            <person name="Strausberg R.L."/>
            <person name="Strempel S."/>
            <person name="Sturgill D."/>
            <person name="Sutton G."/>
            <person name="Sutton G.G."/>
            <person name="Tao W."/>
            <person name="Teichmann S."/>
            <person name="Tobari Y.N."/>
            <person name="Tomimura Y."/>
            <person name="Tsolas J.M."/>
            <person name="Valente V.L."/>
            <person name="Venter E."/>
            <person name="Venter J.C."/>
            <person name="Vicario S."/>
            <person name="Vieira F.G."/>
            <person name="Vilella A.J."/>
            <person name="Villasante A."/>
            <person name="Walenz B."/>
            <person name="Wang J."/>
            <person name="Wasserman M."/>
            <person name="Watts T."/>
            <person name="Wilson D."/>
            <person name="Wilson R.K."/>
            <person name="Wing R.A."/>
            <person name="Wolfner M.F."/>
            <person name="Wong A."/>
            <person name="Wong G.K."/>
            <person name="Wu C.I."/>
            <person name="Wu G."/>
            <person name="Yamamoto D."/>
            <person name="Yang H.P."/>
            <person name="Yang S.P."/>
            <person name="Yorke J.A."/>
            <person name="Yoshida K."/>
            <person name="Zdobnov E."/>
            <person name="Zhang P."/>
            <person name="Zhang Y."/>
            <person name="Zimin A.V."/>
            <person name="Baldwin J."/>
            <person name="Abdouelleil A."/>
            <person name="Abdulkadir J."/>
            <person name="Abebe A."/>
            <person name="Abera B."/>
            <person name="Abreu J."/>
            <person name="Acer S.C."/>
            <person name="Aftuck L."/>
            <person name="Alexander A."/>
            <person name="An P."/>
            <person name="Anderson E."/>
            <person name="Anderson S."/>
            <person name="Arachi H."/>
            <person name="Azer M."/>
            <person name="Bachantsang P."/>
            <person name="Barry A."/>
            <person name="Bayul T."/>
            <person name="Berlin A."/>
            <person name="Bessette D."/>
            <person name="Bloom T."/>
            <person name="Blye J."/>
            <person name="Boguslavskiy L."/>
            <person name="Bonnet C."/>
            <person name="Boukhgalter B."/>
            <person name="Bourzgui I."/>
            <person name="Brown A."/>
            <person name="Cahill P."/>
            <person name="Channer S."/>
            <person name="Cheshatsang Y."/>
            <person name="Chuda L."/>
            <person name="Citroen M."/>
            <person name="Collymore A."/>
            <person name="Cooke P."/>
            <person name="Costello M."/>
            <person name="D'Aco K."/>
            <person name="Daza R."/>
            <person name="De Haan G."/>
            <person name="DeGray S."/>
            <person name="DeMaso C."/>
            <person name="Dhargay N."/>
            <person name="Dooley K."/>
            <person name="Dooley E."/>
            <person name="Doricent M."/>
            <person name="Dorje P."/>
            <person name="Dorjee K."/>
            <person name="Dupes A."/>
            <person name="Elong R."/>
            <person name="Falk J."/>
            <person name="Farina A."/>
            <person name="Faro S."/>
            <person name="Ferguson D."/>
            <person name="Fisher S."/>
            <person name="Foley C.D."/>
            <person name="Franke A."/>
            <person name="Friedrich D."/>
            <person name="Gadbois L."/>
            <person name="Gearin G."/>
            <person name="Gearin C.R."/>
            <person name="Giannoukos G."/>
            <person name="Goode T."/>
            <person name="Graham J."/>
            <person name="Grandbois E."/>
            <person name="Grewal S."/>
            <person name="Gyaltsen K."/>
            <person name="Hafez N."/>
            <person name="Hagos B."/>
            <person name="Hall J."/>
            <person name="Henson C."/>
            <person name="Hollinger A."/>
            <person name="Honan T."/>
            <person name="Huard M.D."/>
            <person name="Hughes L."/>
            <person name="Hurhula B."/>
            <person name="Husby M.E."/>
            <person name="Kamat A."/>
            <person name="Kanga B."/>
            <person name="Kashin S."/>
            <person name="Khazanovich D."/>
            <person name="Kisner P."/>
            <person name="Lance K."/>
            <person name="Lara M."/>
            <person name="Lee W."/>
            <person name="Lennon N."/>
            <person name="Letendre F."/>
            <person name="LeVine R."/>
            <person name="Lipovsky A."/>
            <person name="Liu X."/>
            <person name="Liu J."/>
            <person name="Liu S."/>
            <person name="Lokyitsang T."/>
            <person name="Lokyitsang Y."/>
            <person name="Lubonja R."/>
            <person name="Lui A."/>
            <person name="MacDonald P."/>
            <person name="Magnisalis V."/>
            <person name="Maru K."/>
            <person name="Matthews C."/>
            <person name="McCusker W."/>
            <person name="McDonough S."/>
            <person name="Mehta T."/>
            <person name="Meldrim J."/>
            <person name="Meneus L."/>
            <person name="Mihai O."/>
            <person name="Mihalev A."/>
            <person name="Mihova T."/>
            <person name="Mittelman R."/>
            <person name="Mlenga V."/>
            <person name="Montmayeur A."/>
            <person name="Mulrain L."/>
            <person name="Navidi A."/>
            <person name="Naylor J."/>
            <person name="Negash T."/>
            <person name="Nguyen T."/>
            <person name="Nguyen N."/>
            <person name="Nicol R."/>
            <person name="Norbu C."/>
            <person name="Norbu N."/>
            <person name="Novod N."/>
            <person name="O'Neill B."/>
            <person name="Osman S."/>
            <person name="Markiewicz E."/>
            <person name="Oyono O.L."/>
            <person name="Patti C."/>
            <person name="Phunkhang P."/>
            <person name="Pierre F."/>
            <person name="Priest M."/>
            <person name="Raghuraman S."/>
            <person name="Rege F."/>
            <person name="Reyes R."/>
            <person name="Rise C."/>
            <person name="Rogov P."/>
            <person name="Ross K."/>
            <person name="Ryan E."/>
            <person name="Settipalli S."/>
            <person name="Shea T."/>
            <person name="Sherpa N."/>
            <person name="Shi L."/>
            <person name="Shih D."/>
            <person name="Sparrow T."/>
            <person name="Spaulding J."/>
            <person name="Stalker J."/>
            <person name="Stange-Thomann N."/>
            <person name="Stavropoulos S."/>
            <person name="Stone C."/>
            <person name="Strader C."/>
            <person name="Tesfaye S."/>
            <person name="Thomson T."/>
            <person name="Thoulutsang Y."/>
            <person name="Thoulutsang D."/>
            <person name="Topham K."/>
            <person name="Topping I."/>
            <person name="Tsamla T."/>
            <person name="Vassiliev H."/>
            <person name="Vo A."/>
            <person name="Wangchuk T."/>
            <person name="Wangdi T."/>
            <person name="Weiand M."/>
            <person name="Wilkinson J."/>
            <person name="Wilson A."/>
            <person name="Yadav S."/>
            <person name="Young G."/>
            <person name="Yu Q."/>
            <person name="Zembek L."/>
            <person name="Zhong D."/>
            <person name="Zimmer A."/>
            <person name="Zwirko Z."/>
            <person name="Jaffe D.B."/>
            <person name="Alvarez P."/>
            <person name="Brockman W."/>
            <person name="Butler J."/>
            <person name="Chin C."/>
            <person name="Gnerre S."/>
            <person name="Grabherr M."/>
            <person name="Kleber M."/>
            <person name="Mauceli E."/>
            <person name="MacCallum I."/>
        </authorList>
    </citation>
    <scope>NUCLEOTIDE SEQUENCE [LARGE SCALE GENOMIC DNA]</scope>
    <source>
        <strain evidence="11">Tucson 14024-0371.13</strain>
    </source>
</reference>
<evidence type="ECO:0008006" key="12">
    <source>
        <dbReference type="Google" id="ProtNLM"/>
    </source>
</evidence>
<keyword evidence="7" id="KW-0966">Cell projection</keyword>
<feature type="compositionally biased region" description="Polar residues" evidence="9">
    <location>
        <begin position="1697"/>
        <end position="1720"/>
    </location>
</feature>
<feature type="compositionally biased region" description="Low complexity" evidence="9">
    <location>
        <begin position="69"/>
        <end position="79"/>
    </location>
</feature>
<dbReference type="GeneID" id="6507046"/>
<dbReference type="FunCoup" id="B3M5E8">
    <property type="interactions" value="63"/>
</dbReference>
<feature type="region of interest" description="Disordered" evidence="9">
    <location>
        <begin position="510"/>
        <end position="550"/>
    </location>
</feature>
<sequence>MSMEIPETVSVRKFRDFSSRQKQELYETLLELAETIEELPKKSLRKTLELTLAVLEYKGEQVQKLQEQSGGASSGASSGRRLQDENEKLKRMLQKLEDERDGLKTKTKELGEEIRQLEERLREAAQHAEASDKDSSDPLSELDKQEQLLQNIDSKNKHIKRLLKEIETLQNQNIAQSKTIVLHERELQNIKANLVQLNQDITQVEHDRKVLKQKEQQQDLEISRLEGNVTFLEVEREKQEVEMRQFLDKFETKTLSWRQMLEEREQEVERLKKQLEGKSTTSLMTTTSSSCQSQTEEEHIKLRHLLEAREQRIEKLESKLKTMAEEMATTTKVMNQLCAERERAQDPEQPRACCQLIEERLRAANTRIQQLSEMLDATEQDNILKSNQALHALSALESYKRGEDGLIPALRRCSGLEQKLAERDKQLRGYIQELNSLHEVVQENELLRRRLHIPDDVVVLAKNVRSKQRNKDKQIERLTLKLRTSEELRLQLKLGKSELRRKLLELQQGHSQPLDESFQQPSELGEVPTSLPIENSPRRGQGDGAASSEMQNRFEEVLAENETLRSGMYEILEKLREYDATSEHITIDSDLLHRLMEALPTGTSTPQRLQGQLQELKAREEALRQLLQQQNYSDSETGELSSVQSMCDVPEMPEELEEEPPAINTATRPSSPTEATEGLQRPVIMDSVSETKSETLAELAILRKHYEELRLHMSADENELKNRNQELHDQLVNMELQLNKEQNSYSFMRKDYDQLLTESRKQELRFIEDRASLSKQLELQQSELSKTREKLEEMQRRNLYTAEEQQQLAQRNAILSMQLGQAVEQMLGELKHPDICSEYGIIKDNYQLDYITAEDFERQRQELSNWKSKQAELQRETKQLEGLLQVANTQIHSQQRLLNEITDNHINLRHLVADLQSTSNEKLLIAKAQRDLDSVKAECSRLEIEREQLQQKADYLQTQLDSTEKSMKQAHEDFQQELSNSNTKHKFLQHSLFTLKDKYAKFTPLIFLTNFVFAYQKFLHRLEDEQVQQKQKEDHTVLIQEVVEAVQDKIAPNAEVSQQLVKLIKSETQTRLLEQRCELLEGKHEELLRELNELRLRQASETEHWQTIQALFGEGSNEIQHKVDAETNTEATTPIAAIRRTAQLIDRQSSPIGSPHRRHPHLDTATQVDSVQLNETAVQTNGILSRQDQSVQTAEMPEESLNDSRSELQKMQASLQEANQRIEELGKQLESSKSETRESDSPHSGVVEKTILSFHSLLLEKDQSIQKYQDLLQTERDQNQQAISKQAAENESLRTTVNNLNFNIKTKDAEIKELKAKLEQKPKGVVQRTSSTESNSSASSEHSIHDLTDEKIEELFESSSGDRPPEEEEQVEEEEDGGTVVVNAPPVIEEPEGEQEKQDTEELKEVPTLHKQIKDLKDKLEYSEKNLKTREEEIEILKEKLRLCQEREKTVETHVSPELDQLRAFLDEKDKHIKDLMDTLKNFHDDQQRYINDTSNFSEEQIAKLAADLNRTEATNKIYHTQMEALRRQLANVTQREKQARDLSQSLRQQLLKRPVVSIKTELNARVKQENLQKRIQQLESDLEEARAQLQRQQTMLEAKRTKSANEVGLWEKQKRWQQQAEKCKVRLEETEAALDKTRSLLQAARTTIARLEKDKQMLQSKVNSHSGAASNGSSNALKCCRTPSCPNLQHVGVNKFTPSPSESPETYTGPSSECSSPAHHSQPRDGHFYDQSQVDLVEALKSRIELQQRKIIAMELEGKGTNALTTELEKLQERYQTVEAQNIRLEARNLQLQLDSDLLRQGDSSDRLQKRIKHLEDYIIALKEEMARNESRRELCKCSGLKVNTNQGQSAEQTILSLRNLVEKLRSENKFLKDGRRSTESRSSTDSAPPEAARLHQQHAEALAKINALQQELQKRTKCSQCSGRSKDAANEELKFIKEQLLKKTQLLQKAKVLLTRAAAKEKVLREQLALWKRKCSELQNVPVIDEISE</sequence>
<feature type="compositionally biased region" description="Acidic residues" evidence="9">
    <location>
        <begin position="651"/>
        <end position="660"/>
    </location>
</feature>
<keyword evidence="4" id="KW-0970">Cilium biogenesis/degradation</keyword>
<dbReference type="KEGG" id="dan:6507046"/>
<feature type="region of interest" description="Disordered" evidence="9">
    <location>
        <begin position="277"/>
        <end position="296"/>
    </location>
</feature>
<feature type="compositionally biased region" description="Low complexity" evidence="9">
    <location>
        <begin position="1329"/>
        <end position="1341"/>
    </location>
</feature>
<accession>B3M5E8</accession>
<dbReference type="EMBL" id="CH902618">
    <property type="protein sequence ID" value="EDV39558.1"/>
    <property type="molecule type" value="Genomic_DNA"/>
</dbReference>
<keyword evidence="6" id="KW-0206">Cytoskeleton</keyword>
<dbReference type="PANTHER" id="PTHR18879">
    <property type="entry name" value="CENTROSOMAL PROTEIN OF 290 KDA"/>
    <property type="match status" value="1"/>
</dbReference>
<dbReference type="STRING" id="7217.B3M5E8"/>
<feature type="compositionally biased region" description="Polar residues" evidence="9">
    <location>
        <begin position="664"/>
        <end position="674"/>
    </location>
</feature>
<feature type="coiled-coil region" evidence="8">
    <location>
        <begin position="1738"/>
        <end position="1869"/>
    </location>
</feature>
<feature type="region of interest" description="Disordered" evidence="9">
    <location>
        <begin position="1697"/>
        <end position="1728"/>
    </location>
</feature>
<proteinExistence type="predicted"/>
<dbReference type="InParanoid" id="B3M5E8"/>
<dbReference type="GO" id="GO:0035869">
    <property type="term" value="C:ciliary transition zone"/>
    <property type="evidence" value="ECO:0007669"/>
    <property type="project" value="EnsemblMetazoa"/>
</dbReference>
<feature type="coiled-coil region" evidence="8">
    <location>
        <begin position="1265"/>
        <end position="1317"/>
    </location>
</feature>
<keyword evidence="11" id="KW-1185">Reference proteome</keyword>
<dbReference type="HOGENOM" id="CLU_235006_0_0_1"/>
<feature type="region of interest" description="Disordered" evidence="9">
    <location>
        <begin position="122"/>
        <end position="141"/>
    </location>
</feature>